<dbReference type="Proteomes" id="UP000218785">
    <property type="component" value="Plasmid plasmid4"/>
</dbReference>
<feature type="transmembrane region" description="Helical" evidence="1">
    <location>
        <begin position="119"/>
        <end position="142"/>
    </location>
</feature>
<keyword evidence="1" id="KW-1133">Transmembrane helix</keyword>
<protein>
    <submittedName>
        <fullName evidence="2">Uncharacterized protein</fullName>
    </submittedName>
</protein>
<gene>
    <name evidence="2" type="ORF">NIES37_73200</name>
</gene>
<keyword evidence="1" id="KW-0812">Transmembrane</keyword>
<organism evidence="2 3">
    <name type="scientific">Tolypothrix tenuis PCC 7101</name>
    <dbReference type="NCBI Taxonomy" id="231146"/>
    <lineage>
        <taxon>Bacteria</taxon>
        <taxon>Bacillati</taxon>
        <taxon>Cyanobacteriota</taxon>
        <taxon>Cyanophyceae</taxon>
        <taxon>Nostocales</taxon>
        <taxon>Tolypothrichaceae</taxon>
        <taxon>Tolypothrix</taxon>
    </lineage>
</organism>
<proteinExistence type="predicted"/>
<feature type="transmembrane region" description="Helical" evidence="1">
    <location>
        <begin position="9"/>
        <end position="27"/>
    </location>
</feature>
<dbReference type="RefSeq" id="WP_096585602.1">
    <property type="nucleotide sequence ID" value="NZ_CAWNJS010000005.1"/>
</dbReference>
<accession>A0A1Z4NC60</accession>
<sequence>MNIDVSNKITSLSLLLLCVVYAFFGWYLSTYHIIWLVGIFIATVAFFGGRKNSSLFERALSFFLPGSLAIFIISLIVSIILFALAVNSPILGILIITPLATTVLAELEMRLTGLNKLNALVILTVIAGFGLVLGEMIDVLLVPSSRY</sequence>
<keyword evidence="1" id="KW-0472">Membrane</keyword>
<feature type="transmembrane region" description="Helical" evidence="1">
    <location>
        <begin position="62"/>
        <end position="84"/>
    </location>
</feature>
<evidence type="ECO:0000256" key="1">
    <source>
        <dbReference type="SAM" id="Phobius"/>
    </source>
</evidence>
<dbReference type="KEGG" id="ttq:NIES37_73200"/>
<name>A0A1Z4NC60_9CYAN</name>
<reference evidence="2 3" key="1">
    <citation type="submission" date="2017-06" db="EMBL/GenBank/DDBJ databases">
        <title>Genome sequencing of cyanobaciteial culture collection at National Institute for Environmental Studies (NIES).</title>
        <authorList>
            <person name="Hirose Y."/>
            <person name="Shimura Y."/>
            <person name="Fujisawa T."/>
            <person name="Nakamura Y."/>
            <person name="Kawachi M."/>
        </authorList>
    </citation>
    <scope>NUCLEOTIDE SEQUENCE [LARGE SCALE GENOMIC DNA]</scope>
    <source>
        <strain evidence="2 3">NIES-37</strain>
        <plasmid evidence="3">Plasmid4 dna</plasmid>
    </source>
</reference>
<dbReference type="AlphaFoldDB" id="A0A1Z4NC60"/>
<geneLocation type="plasmid" evidence="3">
    <name>Plasmid4 dna</name>
</geneLocation>
<dbReference type="EMBL" id="AP018252">
    <property type="protein sequence ID" value="BAZ03307.1"/>
    <property type="molecule type" value="Genomic_DNA"/>
</dbReference>
<feature type="transmembrane region" description="Helical" evidence="1">
    <location>
        <begin position="33"/>
        <end position="50"/>
    </location>
</feature>
<evidence type="ECO:0000313" key="3">
    <source>
        <dbReference type="Proteomes" id="UP000218785"/>
    </source>
</evidence>
<keyword evidence="3" id="KW-1185">Reference proteome</keyword>
<evidence type="ECO:0000313" key="2">
    <source>
        <dbReference type="EMBL" id="BAZ03307.1"/>
    </source>
</evidence>
<feature type="transmembrane region" description="Helical" evidence="1">
    <location>
        <begin position="90"/>
        <end position="107"/>
    </location>
</feature>
<keyword evidence="2" id="KW-0614">Plasmid</keyword>